<dbReference type="HOGENOM" id="CLU_191301_0_0_3"/>
<keyword evidence="3" id="KW-1185">Reference proteome</keyword>
<dbReference type="Proteomes" id="UP000010366">
    <property type="component" value="Chromosome"/>
</dbReference>
<protein>
    <submittedName>
        <fullName evidence="2">Uncharacterized protein</fullName>
    </submittedName>
</protein>
<proteinExistence type="predicted"/>
<dbReference type="AlphaFoldDB" id="K9UJF3"/>
<organism evidence="2 3">
    <name type="scientific">Chamaesiphon minutus (strain ATCC 27169 / PCC 6605)</name>
    <dbReference type="NCBI Taxonomy" id="1173020"/>
    <lineage>
        <taxon>Bacteria</taxon>
        <taxon>Bacillati</taxon>
        <taxon>Cyanobacteriota</taxon>
        <taxon>Cyanophyceae</taxon>
        <taxon>Gomontiellales</taxon>
        <taxon>Chamaesiphonaceae</taxon>
        <taxon>Chamaesiphon</taxon>
    </lineage>
</organism>
<keyword evidence="1" id="KW-0812">Transmembrane</keyword>
<dbReference type="RefSeq" id="WP_015160451.1">
    <property type="nucleotide sequence ID" value="NC_019697.1"/>
</dbReference>
<gene>
    <name evidence="2" type="ORF">Cha6605_3310</name>
</gene>
<name>K9UJF3_CHAP6</name>
<evidence type="ECO:0000313" key="2">
    <source>
        <dbReference type="EMBL" id="AFY94314.1"/>
    </source>
</evidence>
<reference evidence="2 3" key="1">
    <citation type="submission" date="2012-05" db="EMBL/GenBank/DDBJ databases">
        <title>Finished chromosome of genome of Chamaesiphon sp. PCC 6605.</title>
        <authorList>
            <consortium name="US DOE Joint Genome Institute"/>
            <person name="Gugger M."/>
            <person name="Coursin T."/>
            <person name="Rippka R."/>
            <person name="Tandeau De Marsac N."/>
            <person name="Huntemann M."/>
            <person name="Wei C.-L."/>
            <person name="Han J."/>
            <person name="Detter J.C."/>
            <person name="Han C."/>
            <person name="Tapia R."/>
            <person name="Chen A."/>
            <person name="Kyrpides N."/>
            <person name="Mavromatis K."/>
            <person name="Markowitz V."/>
            <person name="Szeto E."/>
            <person name="Ivanova N."/>
            <person name="Pagani I."/>
            <person name="Pati A."/>
            <person name="Goodwin L."/>
            <person name="Nordberg H.P."/>
            <person name="Cantor M.N."/>
            <person name="Hua S.X."/>
            <person name="Woyke T."/>
            <person name="Kerfeld C.A."/>
        </authorList>
    </citation>
    <scope>NUCLEOTIDE SEQUENCE [LARGE SCALE GENOMIC DNA]</scope>
    <source>
        <strain evidence="3">ATCC 27169 / PCC 6605</strain>
    </source>
</reference>
<evidence type="ECO:0000256" key="1">
    <source>
        <dbReference type="SAM" id="Phobius"/>
    </source>
</evidence>
<keyword evidence="1" id="KW-1133">Transmembrane helix</keyword>
<accession>K9UJF3</accession>
<dbReference type="KEGG" id="cmp:Cha6605_3310"/>
<dbReference type="EMBL" id="CP003600">
    <property type="protein sequence ID" value="AFY94314.1"/>
    <property type="molecule type" value="Genomic_DNA"/>
</dbReference>
<feature type="transmembrane region" description="Helical" evidence="1">
    <location>
        <begin position="64"/>
        <end position="83"/>
    </location>
</feature>
<feature type="transmembrane region" description="Helical" evidence="1">
    <location>
        <begin position="37"/>
        <end position="58"/>
    </location>
</feature>
<dbReference type="OrthoDB" id="583433at2"/>
<keyword evidence="1" id="KW-0472">Membrane</keyword>
<sequence length="86" mass="9188">MKLESGDKLLNNICKSLGDRPISPIEKTMYKSKSGRTLLDVAMPAAIGAGVVTTFAISQGQHPAMAIGITAISTIFTVVCYRFDLI</sequence>
<evidence type="ECO:0000313" key="3">
    <source>
        <dbReference type="Proteomes" id="UP000010366"/>
    </source>
</evidence>